<dbReference type="EMBL" id="GL349450">
    <property type="protein sequence ID" value="KNC48319.1"/>
    <property type="molecule type" value="Genomic_DNA"/>
</dbReference>
<protein>
    <submittedName>
        <fullName evidence="1">Uncharacterized protein</fullName>
    </submittedName>
</protein>
<evidence type="ECO:0000313" key="1">
    <source>
        <dbReference type="EMBL" id="KNC48319.1"/>
    </source>
</evidence>
<gene>
    <name evidence="1" type="ORF">AMSG_04550</name>
</gene>
<organism evidence="1 2">
    <name type="scientific">Thecamonas trahens ATCC 50062</name>
    <dbReference type="NCBI Taxonomy" id="461836"/>
    <lineage>
        <taxon>Eukaryota</taxon>
        <taxon>Apusozoa</taxon>
        <taxon>Apusomonadida</taxon>
        <taxon>Apusomonadidae</taxon>
        <taxon>Thecamonas</taxon>
    </lineage>
</organism>
<dbReference type="Proteomes" id="UP000054408">
    <property type="component" value="Unassembled WGS sequence"/>
</dbReference>
<name>A0A0L0D7I7_THETB</name>
<reference evidence="1 2" key="1">
    <citation type="submission" date="2010-05" db="EMBL/GenBank/DDBJ databases">
        <title>The Genome Sequence of Thecamonas trahens ATCC 50062.</title>
        <authorList>
            <consortium name="The Broad Institute Genome Sequencing Platform"/>
            <person name="Russ C."/>
            <person name="Cuomo C."/>
            <person name="Shea T."/>
            <person name="Young S.K."/>
            <person name="Zeng Q."/>
            <person name="Koehrsen M."/>
            <person name="Haas B."/>
            <person name="Borodovsky M."/>
            <person name="Guigo R."/>
            <person name="Alvarado L."/>
            <person name="Berlin A."/>
            <person name="Bochicchio J."/>
            <person name="Borenstein D."/>
            <person name="Chapman S."/>
            <person name="Chen Z."/>
            <person name="Freedman E."/>
            <person name="Gellesch M."/>
            <person name="Goldberg J."/>
            <person name="Griggs A."/>
            <person name="Gujja S."/>
            <person name="Heilman E."/>
            <person name="Heiman D."/>
            <person name="Hepburn T."/>
            <person name="Howarth C."/>
            <person name="Jen D."/>
            <person name="Larson L."/>
            <person name="Mehta T."/>
            <person name="Park D."/>
            <person name="Pearson M."/>
            <person name="Roberts A."/>
            <person name="Saif S."/>
            <person name="Shenoy N."/>
            <person name="Sisk P."/>
            <person name="Stolte C."/>
            <person name="Sykes S."/>
            <person name="Thomson T."/>
            <person name="Walk T."/>
            <person name="White J."/>
            <person name="Yandava C."/>
            <person name="Burger G."/>
            <person name="Gray M.W."/>
            <person name="Holland P.W.H."/>
            <person name="King N."/>
            <person name="Lang F.B.F."/>
            <person name="Roger A.J."/>
            <person name="Ruiz-Trillo I."/>
            <person name="Lander E."/>
            <person name="Nusbaum C."/>
        </authorList>
    </citation>
    <scope>NUCLEOTIDE SEQUENCE [LARGE SCALE GENOMIC DNA]</scope>
    <source>
        <strain evidence="1 2">ATCC 50062</strain>
    </source>
</reference>
<keyword evidence="2" id="KW-1185">Reference proteome</keyword>
<dbReference type="RefSeq" id="XP_013758886.1">
    <property type="nucleotide sequence ID" value="XM_013903432.1"/>
</dbReference>
<dbReference type="AlphaFoldDB" id="A0A0L0D7I7"/>
<evidence type="ECO:0000313" key="2">
    <source>
        <dbReference type="Proteomes" id="UP000054408"/>
    </source>
</evidence>
<dbReference type="GeneID" id="25564088"/>
<sequence length="386" mass="41019">MPWVWVCSEAECSGRRLGCAACIARGIHKGHDVEKLTDALDRHHKERVQVVEQVKKFAGQAAAAKELARTQRKVLAKVETTLTAKITKSFDRYVKKIIAHKAKALAELTAKVQTASMSLDTFESMLVNETNKLEAAAAQIEANTEQIGALILAKSNKLVKESKLALTKAAKATSLPPTSVTMSRRNARLPSVEVQLSATPASSLLSYTSALGISSITDTVAKVGPSTNGIVMSRGFKDVRHRFEFMLTPPSGAPDDAGCNVGVGVTSMATWDAQLRNSEQTIMWAMDKITSGKKEEKLSTTAKLAAGKVCAVEYDPHSGEFATFVEGASTGIHFQRVIRGDLLHFILSGDANWTLTCVSMTAVPSVSAAAAGSAFAAVGEAAMPAG</sequence>
<accession>A0A0L0D7I7</accession>
<proteinExistence type="predicted"/>